<keyword evidence="6" id="KW-0539">Nucleus</keyword>
<comment type="subcellular location">
    <subcellularLocation>
        <location evidence="1">Nucleus</location>
    </subcellularLocation>
</comment>
<dbReference type="Pfam" id="PF04082">
    <property type="entry name" value="Fungal_trans"/>
    <property type="match status" value="1"/>
</dbReference>
<dbReference type="GO" id="GO:0005634">
    <property type="term" value="C:nucleus"/>
    <property type="evidence" value="ECO:0007669"/>
    <property type="project" value="UniProtKB-SubCell"/>
</dbReference>
<feature type="compositionally biased region" description="Basic residues" evidence="8">
    <location>
        <begin position="59"/>
        <end position="70"/>
    </location>
</feature>
<dbReference type="PROSITE" id="PS00028">
    <property type="entry name" value="ZINC_FINGER_C2H2_1"/>
    <property type="match status" value="1"/>
</dbReference>
<evidence type="ECO:0000313" key="11">
    <source>
        <dbReference type="Proteomes" id="UP000030651"/>
    </source>
</evidence>
<feature type="compositionally biased region" description="Polar residues" evidence="8">
    <location>
        <begin position="78"/>
        <end position="94"/>
    </location>
</feature>
<sequence length="1073" mass="116663">MTSLEFIMDMDVDKEEPQVIKKDGPSSSTSGTRLDRDLLASDHEHPREHQGRLDTSPTKQKRGASGRHNKSSSSSSSFNTIAADSSTAITSTLASPLGPSTRPAPAPGNNNSNFNSEEMHRYGSHASPSGTGGGGEQPNRPMGNPGEVQVKLTPITGRVSRAKKGVPVHTCEICRPPKTFTRAEHLRRHQLSHQTPQYPCTYPGCERAFHRADLLARHATRHELEGDKASSRSTGDNSRRASTTSTGYDQGGPGPMQPSPVMSPNPSQPYPGSSYSGYSDNQYNSPALSGSQPMSPQQRRDSSGPSSHYTHHAEIPTINQPPGLDESPGLTYDTHMSNYHEVPRTAPGNGLLIVTSGLGPDAAPAMIQPELSPWASSDSNSYSSTPSDNSHRRNYNIPAFSSPPTASEWQSSFVYTPPSQGIHSPHMDVITSNPNFFQDPFYTGMIDPSMSLYTEDNHFLSHPQSHFPSVRSPTPPNMPSSVQSAESLVTLAPASHDPLLGARFKGQAALMGSLSGATFLTAFTLPKPARDAIPHFLEVYWKRFDASYPLIHRRKFELAPDEILRAAMAAVGSQFLEGKEDRLKGNQLHEWAWQEAKRQLQILQWNVSTMQTILLCEIFARFRGKKIAIKPSEPFRSLYSRDSSLFSLVFSSPSSSQWHPYSTSPLQVDTITQPPDLDHSFGSTNSTPSIGGLPSTNALQKPRWAEWVEAEARRRLLAACFAVDVHTSMYYELPLMQNFTTPYPPIPLTAASEELWNASPEEWEALTNARPASLEPAVLSEDIISREVIASAAPMDQAVFLASEVLRIPRRSASTIDLYSNPDLGDVERILTLFPDSGVAYTYAALHYTPLHDLLAVSGDSWLFSQKVLEGKAFVQYQKTLKQWCGSLHAATAARFAAKALIAFLTINNNDNNTTGGASSSIRRWNMSDVSDYWAIYVCALICWALGHRGTSPATASSSSSSGGASTLTGGSGSSGPRSSSGAGNARATASANIKERESELEALGWLHLVASQANLQDVFSHVRVGGRAVTISVVAMVRKRLEGEAAGSRSRLLIDAVGILKKLEAGVNWKWF</sequence>
<dbReference type="PANTHER" id="PTHR40626:SF30">
    <property type="entry name" value="FINGER DOMAIN PROTEIN, PUTATIVE (AFU_ORTHOLOGUE AFUA_4G13600)-RELATED"/>
    <property type="match status" value="1"/>
</dbReference>
<dbReference type="RefSeq" id="XP_007839908.1">
    <property type="nucleotide sequence ID" value="XM_007841717.1"/>
</dbReference>
<dbReference type="InterPro" id="IPR007219">
    <property type="entry name" value="XnlR_reg_dom"/>
</dbReference>
<proteinExistence type="predicted"/>
<evidence type="ECO:0000256" key="7">
    <source>
        <dbReference type="PROSITE-ProRule" id="PRU00042"/>
    </source>
</evidence>
<dbReference type="OrthoDB" id="6077919at2759"/>
<dbReference type="KEGG" id="pfy:PFICI_13136"/>
<feature type="region of interest" description="Disordered" evidence="8">
    <location>
        <begin position="955"/>
        <end position="991"/>
    </location>
</feature>
<keyword evidence="11" id="KW-1185">Reference proteome</keyword>
<dbReference type="EMBL" id="KI912119">
    <property type="protein sequence ID" value="ETS74652.1"/>
    <property type="molecule type" value="Genomic_DNA"/>
</dbReference>
<protein>
    <recommendedName>
        <fullName evidence="9">C2H2-type domain-containing protein</fullName>
    </recommendedName>
</protein>
<feature type="region of interest" description="Disordered" evidence="8">
    <location>
        <begin position="1"/>
        <end position="148"/>
    </location>
</feature>
<dbReference type="GO" id="GO:0008270">
    <property type="term" value="F:zinc ion binding"/>
    <property type="evidence" value="ECO:0007669"/>
    <property type="project" value="UniProtKB-KW"/>
</dbReference>
<dbReference type="Gene3D" id="3.30.160.60">
    <property type="entry name" value="Classic Zinc Finger"/>
    <property type="match status" value="1"/>
</dbReference>
<feature type="domain" description="C2H2-type" evidence="9">
    <location>
        <begin position="198"/>
        <end position="227"/>
    </location>
</feature>
<name>W3WNB7_PESFW</name>
<dbReference type="Proteomes" id="UP000030651">
    <property type="component" value="Unassembled WGS sequence"/>
</dbReference>
<evidence type="ECO:0000256" key="2">
    <source>
        <dbReference type="ARBA" id="ARBA00022723"/>
    </source>
</evidence>
<dbReference type="PANTHER" id="PTHR40626">
    <property type="entry name" value="MIP31509P"/>
    <property type="match status" value="1"/>
</dbReference>
<dbReference type="GO" id="GO:0006351">
    <property type="term" value="P:DNA-templated transcription"/>
    <property type="evidence" value="ECO:0007669"/>
    <property type="project" value="InterPro"/>
</dbReference>
<dbReference type="AlphaFoldDB" id="W3WNB7"/>
<keyword evidence="2" id="KW-0479">Metal-binding</keyword>
<dbReference type="SMART" id="SM00355">
    <property type="entry name" value="ZnF_C2H2"/>
    <property type="match status" value="2"/>
</dbReference>
<feature type="compositionally biased region" description="Polar residues" evidence="8">
    <location>
        <begin position="280"/>
        <end position="308"/>
    </location>
</feature>
<dbReference type="InterPro" id="IPR013087">
    <property type="entry name" value="Znf_C2H2_type"/>
</dbReference>
<feature type="region of interest" description="Disordered" evidence="8">
    <location>
        <begin position="371"/>
        <end position="403"/>
    </location>
</feature>
<feature type="region of interest" description="Disordered" evidence="8">
    <location>
        <begin position="222"/>
        <end position="335"/>
    </location>
</feature>
<organism evidence="10 11">
    <name type="scientific">Pestalotiopsis fici (strain W106-1 / CGMCC3.15140)</name>
    <dbReference type="NCBI Taxonomy" id="1229662"/>
    <lineage>
        <taxon>Eukaryota</taxon>
        <taxon>Fungi</taxon>
        <taxon>Dikarya</taxon>
        <taxon>Ascomycota</taxon>
        <taxon>Pezizomycotina</taxon>
        <taxon>Sordariomycetes</taxon>
        <taxon>Xylariomycetidae</taxon>
        <taxon>Amphisphaeriales</taxon>
        <taxon>Sporocadaceae</taxon>
        <taxon>Pestalotiopsis</taxon>
    </lineage>
</organism>
<accession>W3WNB7</accession>
<evidence type="ECO:0000256" key="8">
    <source>
        <dbReference type="SAM" id="MobiDB-lite"/>
    </source>
</evidence>
<gene>
    <name evidence="10" type="ORF">PFICI_13136</name>
</gene>
<evidence type="ECO:0000259" key="9">
    <source>
        <dbReference type="PROSITE" id="PS50157"/>
    </source>
</evidence>
<dbReference type="GeneID" id="19278149"/>
<dbReference type="HOGENOM" id="CLU_003897_0_0_1"/>
<feature type="compositionally biased region" description="Low complexity" evidence="8">
    <location>
        <begin position="270"/>
        <end position="279"/>
    </location>
</feature>
<dbReference type="GO" id="GO:0000978">
    <property type="term" value="F:RNA polymerase II cis-regulatory region sequence-specific DNA binding"/>
    <property type="evidence" value="ECO:0007669"/>
    <property type="project" value="InterPro"/>
</dbReference>
<dbReference type="OMA" id="WGIYVCS"/>
<keyword evidence="3" id="KW-0677">Repeat</keyword>
<dbReference type="GO" id="GO:0000981">
    <property type="term" value="F:DNA-binding transcription factor activity, RNA polymerase II-specific"/>
    <property type="evidence" value="ECO:0007669"/>
    <property type="project" value="InterPro"/>
</dbReference>
<feature type="compositionally biased region" description="Basic and acidic residues" evidence="8">
    <location>
        <begin position="15"/>
        <end position="24"/>
    </location>
</feature>
<dbReference type="InterPro" id="IPR051059">
    <property type="entry name" value="VerF-like"/>
</dbReference>
<dbReference type="CDD" id="cd12148">
    <property type="entry name" value="fungal_TF_MHR"/>
    <property type="match status" value="1"/>
</dbReference>
<dbReference type="InParanoid" id="W3WNB7"/>
<keyword evidence="5" id="KW-0862">Zinc</keyword>
<feature type="compositionally biased region" description="Polar residues" evidence="8">
    <location>
        <begin position="231"/>
        <end position="248"/>
    </location>
</feature>
<evidence type="ECO:0000256" key="4">
    <source>
        <dbReference type="ARBA" id="ARBA00022771"/>
    </source>
</evidence>
<dbReference type="PROSITE" id="PS50157">
    <property type="entry name" value="ZINC_FINGER_C2H2_2"/>
    <property type="match status" value="1"/>
</dbReference>
<reference evidence="11" key="1">
    <citation type="journal article" date="2015" name="BMC Genomics">
        <title>Genomic and transcriptomic analysis of the endophytic fungus Pestalotiopsis fici reveals its lifestyle and high potential for synthesis of natural products.</title>
        <authorList>
            <person name="Wang X."/>
            <person name="Zhang X."/>
            <person name="Liu L."/>
            <person name="Xiang M."/>
            <person name="Wang W."/>
            <person name="Sun X."/>
            <person name="Che Y."/>
            <person name="Guo L."/>
            <person name="Liu G."/>
            <person name="Guo L."/>
            <person name="Wang C."/>
            <person name="Yin W.B."/>
            <person name="Stadler M."/>
            <person name="Zhang X."/>
            <person name="Liu X."/>
        </authorList>
    </citation>
    <scope>NUCLEOTIDE SEQUENCE [LARGE SCALE GENOMIC DNA]</scope>
    <source>
        <strain evidence="11">W106-1 / CGMCC3.15140</strain>
    </source>
</reference>
<evidence type="ECO:0000313" key="10">
    <source>
        <dbReference type="EMBL" id="ETS74652.1"/>
    </source>
</evidence>
<evidence type="ECO:0000256" key="1">
    <source>
        <dbReference type="ARBA" id="ARBA00004123"/>
    </source>
</evidence>
<evidence type="ECO:0000256" key="5">
    <source>
        <dbReference type="ARBA" id="ARBA00022833"/>
    </source>
</evidence>
<feature type="compositionally biased region" description="Low complexity" evidence="8">
    <location>
        <begin position="372"/>
        <end position="388"/>
    </location>
</feature>
<dbReference type="GO" id="GO:0000785">
    <property type="term" value="C:chromatin"/>
    <property type="evidence" value="ECO:0007669"/>
    <property type="project" value="TreeGrafter"/>
</dbReference>
<feature type="compositionally biased region" description="Pro residues" evidence="8">
    <location>
        <begin position="255"/>
        <end position="269"/>
    </location>
</feature>
<keyword evidence="4 7" id="KW-0863">Zinc-finger</keyword>
<feature type="compositionally biased region" description="Basic and acidic residues" evidence="8">
    <location>
        <begin position="33"/>
        <end position="52"/>
    </location>
</feature>
<evidence type="ECO:0000256" key="3">
    <source>
        <dbReference type="ARBA" id="ARBA00022737"/>
    </source>
</evidence>
<evidence type="ECO:0000256" key="6">
    <source>
        <dbReference type="ARBA" id="ARBA00023242"/>
    </source>
</evidence>
<dbReference type="eggNOG" id="KOG1721">
    <property type="taxonomic scope" value="Eukaryota"/>
</dbReference>